<dbReference type="Proteomes" id="UP000649345">
    <property type="component" value="Unassembled WGS sequence"/>
</dbReference>
<dbReference type="InterPro" id="IPR043743">
    <property type="entry name" value="DUF5688"/>
</dbReference>
<sequence length="296" mass="33557">MNYQEFVSSVTGFLRESLPGGTKLDLIPMEKNNGIIMDGLSIRKQGHRVAPTIYLEAYYREYLDGCSLRGIYEEILECCEDCELEENFDVSFFSDYEKVRQGVVYKLVNYEKNRELLQKVPHLPFLDLAIVFYCYLRETPVGNATVLIHNSHLKLWDCTMGELYRDARANAGRLLPARLEEMSVMIKELSGGQETLGQADVPMYVLTNTVRSLGAVCILYEGVLKSCGDRLGEAYYVLPSSIHEVILIPASAVEDTKELQSIVRDINETQVRETEVLSDNIYYYSPISGQLSLVES</sequence>
<dbReference type="RefSeq" id="WP_186871885.1">
    <property type="nucleotide sequence ID" value="NZ_JACOOR010000004.1"/>
</dbReference>
<dbReference type="EMBL" id="JACOOR010000004">
    <property type="protein sequence ID" value="MBC5659563.1"/>
    <property type="molecule type" value="Genomic_DNA"/>
</dbReference>
<accession>A0A923LC40</accession>
<dbReference type="AlphaFoldDB" id="A0A923LC40"/>
<evidence type="ECO:0000313" key="2">
    <source>
        <dbReference type="Proteomes" id="UP000649345"/>
    </source>
</evidence>
<comment type="caution">
    <text evidence="1">The sequence shown here is derived from an EMBL/GenBank/DDBJ whole genome shotgun (WGS) entry which is preliminary data.</text>
</comment>
<protein>
    <submittedName>
        <fullName evidence="1">Uncharacterized protein</fullName>
    </submittedName>
</protein>
<evidence type="ECO:0000313" key="1">
    <source>
        <dbReference type="EMBL" id="MBC5659563.1"/>
    </source>
</evidence>
<reference evidence="1" key="1">
    <citation type="submission" date="2020-08" db="EMBL/GenBank/DDBJ databases">
        <title>Genome public.</title>
        <authorList>
            <person name="Liu C."/>
            <person name="Sun Q."/>
        </authorList>
    </citation>
    <scope>NUCLEOTIDE SEQUENCE</scope>
    <source>
        <strain evidence="1">NSJ-68</strain>
    </source>
</reference>
<gene>
    <name evidence="1" type="ORF">H8S44_07260</name>
</gene>
<name>A0A923LC40_9FIRM</name>
<dbReference type="Pfam" id="PF18941">
    <property type="entry name" value="DUF5688"/>
    <property type="match status" value="1"/>
</dbReference>
<organism evidence="1 2">
    <name type="scientific">Anaerosacchariphilus hominis</name>
    <dbReference type="NCBI Taxonomy" id="2763017"/>
    <lineage>
        <taxon>Bacteria</taxon>
        <taxon>Bacillati</taxon>
        <taxon>Bacillota</taxon>
        <taxon>Clostridia</taxon>
        <taxon>Lachnospirales</taxon>
        <taxon>Lachnospiraceae</taxon>
        <taxon>Anaerosacchariphilus</taxon>
    </lineage>
</organism>
<proteinExistence type="predicted"/>
<keyword evidence="2" id="KW-1185">Reference proteome</keyword>